<protein>
    <recommendedName>
        <fullName evidence="4">DUF834 domain-containing protein</fullName>
    </recommendedName>
</protein>
<reference evidence="2 3" key="1">
    <citation type="submission" date="2019-11" db="EMBL/GenBank/DDBJ databases">
        <title>Whole genome sequence of Oryza granulata.</title>
        <authorList>
            <person name="Li W."/>
        </authorList>
    </citation>
    <scope>NUCLEOTIDE SEQUENCE [LARGE SCALE GENOMIC DNA]</scope>
    <source>
        <strain evidence="3">cv. Menghai</strain>
        <tissue evidence="2">Leaf</tissue>
    </source>
</reference>
<comment type="caution">
    <text evidence="2">The sequence shown here is derived from an EMBL/GenBank/DDBJ whole genome shotgun (WGS) entry which is preliminary data.</text>
</comment>
<organism evidence="2 3">
    <name type="scientific">Oryza meyeriana var. granulata</name>
    <dbReference type="NCBI Taxonomy" id="110450"/>
    <lineage>
        <taxon>Eukaryota</taxon>
        <taxon>Viridiplantae</taxon>
        <taxon>Streptophyta</taxon>
        <taxon>Embryophyta</taxon>
        <taxon>Tracheophyta</taxon>
        <taxon>Spermatophyta</taxon>
        <taxon>Magnoliopsida</taxon>
        <taxon>Liliopsida</taxon>
        <taxon>Poales</taxon>
        <taxon>Poaceae</taxon>
        <taxon>BOP clade</taxon>
        <taxon>Oryzoideae</taxon>
        <taxon>Oryzeae</taxon>
        <taxon>Oryzinae</taxon>
        <taxon>Oryza</taxon>
        <taxon>Oryza meyeriana</taxon>
    </lineage>
</organism>
<evidence type="ECO:0000313" key="3">
    <source>
        <dbReference type="Proteomes" id="UP000479710"/>
    </source>
</evidence>
<evidence type="ECO:0000313" key="2">
    <source>
        <dbReference type="EMBL" id="KAF0911317.1"/>
    </source>
</evidence>
<proteinExistence type="predicted"/>
<keyword evidence="3" id="KW-1185">Reference proteome</keyword>
<dbReference type="Proteomes" id="UP000479710">
    <property type="component" value="Unassembled WGS sequence"/>
</dbReference>
<evidence type="ECO:0008006" key="4">
    <source>
        <dbReference type="Google" id="ProtNLM"/>
    </source>
</evidence>
<accession>A0A6G1DFQ3</accession>
<sequence length="91" mass="9596">MGGEDADGFLTARRCLSRRRDGDGGKEREEGRKERRKGDRARGTTGMAVREERRTATGTAMSAVLGFWEAPRAGGAENGGGSGPWGAAVAQ</sequence>
<dbReference type="EMBL" id="SPHZ02000006">
    <property type="protein sequence ID" value="KAF0911317.1"/>
    <property type="molecule type" value="Genomic_DNA"/>
</dbReference>
<feature type="region of interest" description="Disordered" evidence="1">
    <location>
        <begin position="71"/>
        <end position="91"/>
    </location>
</feature>
<feature type="region of interest" description="Disordered" evidence="1">
    <location>
        <begin position="1"/>
        <end position="57"/>
    </location>
</feature>
<dbReference type="AlphaFoldDB" id="A0A6G1DFQ3"/>
<gene>
    <name evidence="2" type="ORF">E2562_008066</name>
</gene>
<feature type="compositionally biased region" description="Basic and acidic residues" evidence="1">
    <location>
        <begin position="18"/>
        <end position="42"/>
    </location>
</feature>
<name>A0A6G1DFQ3_9ORYZ</name>
<evidence type="ECO:0000256" key="1">
    <source>
        <dbReference type="SAM" id="MobiDB-lite"/>
    </source>
</evidence>